<dbReference type="AlphaFoldDB" id="A0A7C3IRZ9"/>
<name>A0A7C3IRZ9_9CREN</name>
<gene>
    <name evidence="1" type="ORF">ENS19_00530</name>
</gene>
<organism evidence="1">
    <name type="scientific">Candidatus Methanomethylicus mesodigestus</name>
    <dbReference type="NCBI Taxonomy" id="1867258"/>
    <lineage>
        <taxon>Archaea</taxon>
        <taxon>Thermoproteota</taxon>
        <taxon>Methanosuratincolia</taxon>
        <taxon>Candidatus Methanomethylicales</taxon>
        <taxon>Candidatus Methanomethylicaceae</taxon>
        <taxon>Candidatus Methanomethylicus</taxon>
    </lineage>
</organism>
<dbReference type="Pfam" id="PF02566">
    <property type="entry name" value="OsmC"/>
    <property type="match status" value="1"/>
</dbReference>
<dbReference type="EMBL" id="DSTX01000001">
    <property type="protein sequence ID" value="HFK19752.1"/>
    <property type="molecule type" value="Genomic_DNA"/>
</dbReference>
<proteinExistence type="predicted"/>
<dbReference type="Gene3D" id="3.30.300.20">
    <property type="match status" value="1"/>
</dbReference>
<reference evidence="1" key="1">
    <citation type="journal article" date="2020" name="mSystems">
        <title>Genome- and Community-Level Interaction Insights into Carbon Utilization and Element Cycling Functions of Hydrothermarchaeota in Hydrothermal Sediment.</title>
        <authorList>
            <person name="Zhou Z."/>
            <person name="Liu Y."/>
            <person name="Xu W."/>
            <person name="Pan J."/>
            <person name="Luo Z.H."/>
            <person name="Li M."/>
        </authorList>
    </citation>
    <scope>NUCLEOTIDE SEQUENCE [LARGE SCALE GENOMIC DNA]</scope>
    <source>
        <strain evidence="1">SpSt-468</strain>
    </source>
</reference>
<dbReference type="Gene3D" id="2.20.25.10">
    <property type="match status" value="1"/>
</dbReference>
<evidence type="ECO:0000313" key="1">
    <source>
        <dbReference type="EMBL" id="HFK19752.1"/>
    </source>
</evidence>
<dbReference type="SUPFAM" id="SSF82784">
    <property type="entry name" value="OsmC-like"/>
    <property type="match status" value="1"/>
</dbReference>
<accession>A0A7C3IRZ9</accession>
<dbReference type="InterPro" id="IPR003718">
    <property type="entry name" value="OsmC/Ohr_fam"/>
</dbReference>
<dbReference type="PANTHER" id="PTHR34352:SF1">
    <property type="entry name" value="PROTEIN YHFA"/>
    <property type="match status" value="1"/>
</dbReference>
<dbReference type="InterPro" id="IPR036102">
    <property type="entry name" value="OsmC/Ohrsf"/>
</dbReference>
<protein>
    <submittedName>
        <fullName evidence="1">OsmC family peroxiredoxin</fullName>
    </submittedName>
</protein>
<comment type="caution">
    <text evidence="1">The sequence shown here is derived from an EMBL/GenBank/DDBJ whole genome shotgun (WGS) entry which is preliminary data.</text>
</comment>
<dbReference type="InterPro" id="IPR015946">
    <property type="entry name" value="KH_dom-like_a/b"/>
</dbReference>
<dbReference type="PANTHER" id="PTHR34352">
    <property type="entry name" value="PROTEIN YHFA"/>
    <property type="match status" value="1"/>
</dbReference>
<sequence length="142" mass="15930">MSEKEVLRANVTWKGDMEYIGEDSKGHKMLMEANQRFGGTGRYPIPLEVLLISLGGCIGVDARHYLLQSGMSFDSLKVSIEGTRKDEFPRTFEKVNVRLAIKGCLDPPLVKEVVDQVMTKYCPIAVIFGSTTKMTWEIEIAK</sequence>